<dbReference type="SUPFAM" id="SSF51182">
    <property type="entry name" value="RmlC-like cupins"/>
    <property type="match status" value="2"/>
</dbReference>
<dbReference type="InterPro" id="IPR014710">
    <property type="entry name" value="RmlC-like_jellyroll"/>
</dbReference>
<dbReference type="RefSeq" id="WP_155352327.1">
    <property type="nucleotide sequence ID" value="NZ_BAAAHL010000022.1"/>
</dbReference>
<dbReference type="AlphaFoldDB" id="A0A5M3WER7"/>
<dbReference type="Gene3D" id="2.60.120.10">
    <property type="entry name" value="Jelly Rolls"/>
    <property type="match status" value="2"/>
</dbReference>
<proteinExistence type="predicted"/>
<gene>
    <name evidence="2" type="ORF">Amac_001870</name>
</gene>
<dbReference type="PANTHER" id="PTHR40943">
    <property type="entry name" value="CYTOPLASMIC PROTEIN-RELATED"/>
    <property type="match status" value="1"/>
</dbReference>
<evidence type="ECO:0000259" key="1">
    <source>
        <dbReference type="Pfam" id="PF05899"/>
    </source>
</evidence>
<protein>
    <recommendedName>
        <fullName evidence="1">(S)-ureidoglycine aminohydrolase cupin domain-containing protein</fullName>
    </recommendedName>
</protein>
<dbReference type="PANTHER" id="PTHR40943:SF1">
    <property type="entry name" value="CYTOPLASMIC PROTEIN"/>
    <property type="match status" value="1"/>
</dbReference>
<feature type="domain" description="(S)-ureidoglycine aminohydrolase cupin" evidence="1">
    <location>
        <begin position="172"/>
        <end position="238"/>
    </location>
</feature>
<dbReference type="InterPro" id="IPR011051">
    <property type="entry name" value="RmlC_Cupin_sf"/>
</dbReference>
<accession>A0A5M3WER7</accession>
<evidence type="ECO:0000313" key="2">
    <source>
        <dbReference type="EMBL" id="GES06592.1"/>
    </source>
</evidence>
<evidence type="ECO:0000313" key="3">
    <source>
        <dbReference type="Proteomes" id="UP000331127"/>
    </source>
</evidence>
<organism evidence="2 3">
    <name type="scientific">Acrocarpospora macrocephala</name>
    <dbReference type="NCBI Taxonomy" id="150177"/>
    <lineage>
        <taxon>Bacteria</taxon>
        <taxon>Bacillati</taxon>
        <taxon>Actinomycetota</taxon>
        <taxon>Actinomycetes</taxon>
        <taxon>Streptosporangiales</taxon>
        <taxon>Streptosporangiaceae</taxon>
        <taxon>Acrocarpospora</taxon>
    </lineage>
</organism>
<feature type="domain" description="(S)-ureidoglycine aminohydrolase cupin" evidence="1">
    <location>
        <begin position="49"/>
        <end position="114"/>
    </location>
</feature>
<keyword evidence="3" id="KW-1185">Reference proteome</keyword>
<dbReference type="Proteomes" id="UP000331127">
    <property type="component" value="Unassembled WGS sequence"/>
</dbReference>
<comment type="caution">
    <text evidence="2">The sequence shown here is derived from an EMBL/GenBank/DDBJ whole genome shotgun (WGS) entry which is preliminary data.</text>
</comment>
<dbReference type="InterPro" id="IPR008579">
    <property type="entry name" value="UGlyAH_Cupin_dom"/>
</dbReference>
<dbReference type="EMBL" id="BLAE01000003">
    <property type="protein sequence ID" value="GES06592.1"/>
    <property type="molecule type" value="Genomic_DNA"/>
</dbReference>
<sequence length="248" mass="26935">MTVNPSVFLDAEQVLAGPLPEEASMEPIIDGVPFAYEKTLFDGPDGFFAVWACDAGVFPRVKDKRGSFMYIISGEATITDQDGTSHELTAGSVLVLPFGWVGTWHIRETIRKVYLHTSPAPPLPEDVVPSAFMPAAQVLDGPLPDEVPMQPVTTGARTAKEAVIFDGPDGCCSVWECEPGVYPRVKDKRGSFMYVISGEATITDQDGTSHELTAGSVLALPHGWAGTWDIRRTIRKVYVHSTPRQDTA</sequence>
<dbReference type="OrthoDB" id="9799053at2"/>
<reference evidence="2 3" key="1">
    <citation type="submission" date="2019-10" db="EMBL/GenBank/DDBJ databases">
        <title>Whole genome shotgun sequence of Acrocarpospora macrocephala NBRC 16266.</title>
        <authorList>
            <person name="Ichikawa N."/>
            <person name="Kimura A."/>
            <person name="Kitahashi Y."/>
            <person name="Komaki H."/>
            <person name="Oguchi A."/>
        </authorList>
    </citation>
    <scope>NUCLEOTIDE SEQUENCE [LARGE SCALE GENOMIC DNA]</scope>
    <source>
        <strain evidence="2 3">NBRC 16266</strain>
    </source>
</reference>
<name>A0A5M3WER7_9ACTN</name>
<dbReference type="Pfam" id="PF05899">
    <property type="entry name" value="Cupin_3"/>
    <property type="match status" value="2"/>
</dbReference>